<dbReference type="Proteomes" id="UP000008922">
    <property type="component" value="Chromosome"/>
</dbReference>
<dbReference type="STRING" id="926569.ANT_26130"/>
<organism evidence="3 4">
    <name type="scientific">Anaerolinea thermophila (strain DSM 14523 / JCM 11388 / NBRC 100420 / UNI-1)</name>
    <dbReference type="NCBI Taxonomy" id="926569"/>
    <lineage>
        <taxon>Bacteria</taxon>
        <taxon>Bacillati</taxon>
        <taxon>Chloroflexota</taxon>
        <taxon>Anaerolineae</taxon>
        <taxon>Anaerolineales</taxon>
        <taxon>Anaerolineaceae</taxon>
        <taxon>Anaerolinea</taxon>
    </lineage>
</organism>
<protein>
    <submittedName>
        <fullName evidence="3">Glycosyltransferase</fullName>
        <ecNumber evidence="3">2.4.-.-</ecNumber>
    </submittedName>
</protein>
<evidence type="ECO:0000313" key="3">
    <source>
        <dbReference type="EMBL" id="BAJ64639.1"/>
    </source>
</evidence>
<dbReference type="InterPro" id="IPR028098">
    <property type="entry name" value="Glyco_trans_4-like_N"/>
</dbReference>
<keyword evidence="3" id="KW-0328">Glycosyltransferase</keyword>
<dbReference type="KEGG" id="atm:ANT_26130"/>
<dbReference type="OrthoDB" id="9769555at2"/>
<accession>E8N090</accession>
<feature type="domain" description="Glycosyltransferase subfamily 4-like N-terminal" evidence="2">
    <location>
        <begin position="15"/>
        <end position="177"/>
    </location>
</feature>
<dbReference type="InParanoid" id="E8N090"/>
<gene>
    <name evidence="3" type="ordered locus">ANT_26130</name>
</gene>
<proteinExistence type="predicted"/>
<reference evidence="3 4" key="1">
    <citation type="submission" date="2010-12" db="EMBL/GenBank/DDBJ databases">
        <title>Whole genome sequence of Anaerolinea thermophila UNI-1.</title>
        <authorList>
            <person name="Narita-Yamada S."/>
            <person name="Kishi E."/>
            <person name="Watanabe Y."/>
            <person name="Takasaki K."/>
            <person name="Ankai A."/>
            <person name="Oguchi A."/>
            <person name="Fukui S."/>
            <person name="Takahashi M."/>
            <person name="Yashiro I."/>
            <person name="Hosoyama A."/>
            <person name="Sekiguchi Y."/>
            <person name="Hanada S."/>
            <person name="Fujita N."/>
        </authorList>
    </citation>
    <scope>NUCLEOTIDE SEQUENCE [LARGE SCALE GENOMIC DNA]</scope>
    <source>
        <strain evidence="4">DSM 14523 / JCM 11388 / NBRC 100420 / UNI-1</strain>
    </source>
</reference>
<dbReference type="CDD" id="cd03801">
    <property type="entry name" value="GT4_PimA-like"/>
    <property type="match status" value="1"/>
</dbReference>
<name>E8N090_ANATU</name>
<evidence type="ECO:0000259" key="1">
    <source>
        <dbReference type="Pfam" id="PF00534"/>
    </source>
</evidence>
<dbReference type="Pfam" id="PF00534">
    <property type="entry name" value="Glycos_transf_1"/>
    <property type="match status" value="1"/>
</dbReference>
<dbReference type="EC" id="2.4.-.-" evidence="3"/>
<dbReference type="Gene3D" id="3.40.50.2000">
    <property type="entry name" value="Glycogen Phosphorylase B"/>
    <property type="match status" value="2"/>
</dbReference>
<keyword evidence="4" id="KW-1185">Reference proteome</keyword>
<dbReference type="HOGENOM" id="CLU_009583_2_5_0"/>
<dbReference type="SUPFAM" id="SSF53756">
    <property type="entry name" value="UDP-Glycosyltransferase/glycogen phosphorylase"/>
    <property type="match status" value="1"/>
</dbReference>
<dbReference type="GO" id="GO:0016757">
    <property type="term" value="F:glycosyltransferase activity"/>
    <property type="evidence" value="ECO:0007669"/>
    <property type="project" value="UniProtKB-KW"/>
</dbReference>
<dbReference type="eggNOG" id="COG0438">
    <property type="taxonomic scope" value="Bacteria"/>
</dbReference>
<dbReference type="AlphaFoldDB" id="E8N090"/>
<dbReference type="InterPro" id="IPR001296">
    <property type="entry name" value="Glyco_trans_1"/>
</dbReference>
<evidence type="ECO:0000259" key="2">
    <source>
        <dbReference type="Pfam" id="PF13439"/>
    </source>
</evidence>
<sequence length="384" mass="43043">MRKILIVSSEFPPGPGGIGTHAYQLSRHLARLNWQVLVVAPQDYVSPQEREAFNSSQPFAIHSLSRSGWRMLTAGYRLGEIWKCIRLYSPQAVIFSGEKMVWLAGVLKPFFRMAFLAVGHGTEFGKITGWQARITRWAFHRMDHLIAVSQYTRAKMETLGILSDRITVIPNGADEERFFPLPEKRLSSLRAKFNGNQSPILLTVGNVTDRKGQEVVIRALPKILSRFSDAQYWMVGLPTLRDKLEQVASELKVQDHVHFLGRLGNSELVEAYNACDIFIMASREMPDGDVEGFGIAILEAALCGKPSIGTLGTGTSEAIFHGYTGLLVPQNDPTALASAVISLLENKEYSRQLGQNAYHYVMAHATWEKRVLEYHHLLLQLLPQ</sequence>
<dbReference type="Pfam" id="PF13439">
    <property type="entry name" value="Glyco_transf_4"/>
    <property type="match status" value="1"/>
</dbReference>
<feature type="domain" description="Glycosyl transferase family 1" evidence="1">
    <location>
        <begin position="196"/>
        <end position="359"/>
    </location>
</feature>
<dbReference type="PANTHER" id="PTHR12526:SF572">
    <property type="entry name" value="BLL5144 PROTEIN"/>
    <property type="match status" value="1"/>
</dbReference>
<dbReference type="PANTHER" id="PTHR12526">
    <property type="entry name" value="GLYCOSYLTRANSFERASE"/>
    <property type="match status" value="1"/>
</dbReference>
<dbReference type="EMBL" id="AP012029">
    <property type="protein sequence ID" value="BAJ64639.1"/>
    <property type="molecule type" value="Genomic_DNA"/>
</dbReference>
<evidence type="ECO:0000313" key="4">
    <source>
        <dbReference type="Proteomes" id="UP000008922"/>
    </source>
</evidence>
<keyword evidence="3" id="KW-0808">Transferase</keyword>